<dbReference type="Pfam" id="PF07729">
    <property type="entry name" value="FCD"/>
    <property type="match status" value="1"/>
</dbReference>
<evidence type="ECO:0000256" key="2">
    <source>
        <dbReference type="ARBA" id="ARBA00023125"/>
    </source>
</evidence>
<dbReference type="SUPFAM" id="SSF48008">
    <property type="entry name" value="GntR ligand-binding domain-like"/>
    <property type="match status" value="1"/>
</dbReference>
<dbReference type="OrthoDB" id="9028214at2"/>
<evidence type="ECO:0000256" key="1">
    <source>
        <dbReference type="ARBA" id="ARBA00023015"/>
    </source>
</evidence>
<keyword evidence="2 5" id="KW-0238">DNA-binding</keyword>
<dbReference type="AlphaFoldDB" id="A0A1G6ZNV3"/>
<keyword evidence="6" id="KW-1185">Reference proteome</keyword>
<keyword evidence="1" id="KW-0805">Transcription regulation</keyword>
<dbReference type="STRING" id="521013.SAMN04488567_0612"/>
<gene>
    <name evidence="5" type="ORF">SAMN04488567_0612</name>
</gene>
<evidence type="ECO:0000313" key="6">
    <source>
        <dbReference type="Proteomes" id="UP000198922"/>
    </source>
</evidence>
<dbReference type="Pfam" id="PF00392">
    <property type="entry name" value="GntR"/>
    <property type="match status" value="1"/>
</dbReference>
<sequence>METQGQERPKASGTSQRPAKVAEALECLGRRIATGEVAEGEVLPVEADLVAELGVSRSTLREAVKTLVALGMVEVRTRHGTKVLPRRNWNILNRDVLLWMTSDGVINAELCKAIDEAREVIEPAAAAFAAKRASNIQIMEIRRAYGDMALAAEVSDLDGAIRADRAFHLAILAATGNPILEAFDSALDAVLGLLFVVATDAHLQSFRSNLVNHCHVLEAIERHDASAASAAMLETIWFTRSNLEAHNLTTAD</sequence>
<name>A0A1G6ZNV3_9RHOB</name>
<dbReference type="SMART" id="SM00895">
    <property type="entry name" value="FCD"/>
    <property type="match status" value="1"/>
</dbReference>
<dbReference type="InterPro" id="IPR008920">
    <property type="entry name" value="TF_FadR/GntR_C"/>
</dbReference>
<dbReference type="SMART" id="SM00345">
    <property type="entry name" value="HTH_GNTR"/>
    <property type="match status" value="1"/>
</dbReference>
<dbReference type="Gene3D" id="1.10.10.10">
    <property type="entry name" value="Winged helix-like DNA-binding domain superfamily/Winged helix DNA-binding domain"/>
    <property type="match status" value="1"/>
</dbReference>
<protein>
    <submittedName>
        <fullName evidence="5">DNA-binding transcriptional regulator, FadR family</fullName>
    </submittedName>
</protein>
<reference evidence="6" key="1">
    <citation type="submission" date="2016-10" db="EMBL/GenBank/DDBJ databases">
        <authorList>
            <person name="Varghese N."/>
            <person name="Submissions S."/>
        </authorList>
    </citation>
    <scope>NUCLEOTIDE SEQUENCE [LARGE SCALE GENOMIC DNA]</scope>
    <source>
        <strain evidence="6">DSM 21424</strain>
    </source>
</reference>
<dbReference type="GO" id="GO:0003677">
    <property type="term" value="F:DNA binding"/>
    <property type="evidence" value="ECO:0007669"/>
    <property type="project" value="UniProtKB-KW"/>
</dbReference>
<evidence type="ECO:0000313" key="5">
    <source>
        <dbReference type="EMBL" id="SDE04172.1"/>
    </source>
</evidence>
<dbReference type="Gene3D" id="1.20.120.530">
    <property type="entry name" value="GntR ligand-binding domain-like"/>
    <property type="match status" value="1"/>
</dbReference>
<dbReference type="PANTHER" id="PTHR43537">
    <property type="entry name" value="TRANSCRIPTIONAL REGULATOR, GNTR FAMILY"/>
    <property type="match status" value="1"/>
</dbReference>
<accession>A0A1G6ZNV3</accession>
<dbReference type="InterPro" id="IPR011711">
    <property type="entry name" value="GntR_C"/>
</dbReference>
<proteinExistence type="predicted"/>
<dbReference type="EMBL" id="FNAT01000001">
    <property type="protein sequence ID" value="SDE04172.1"/>
    <property type="molecule type" value="Genomic_DNA"/>
</dbReference>
<keyword evidence="3" id="KW-0804">Transcription</keyword>
<evidence type="ECO:0000256" key="3">
    <source>
        <dbReference type="ARBA" id="ARBA00023163"/>
    </source>
</evidence>
<dbReference type="InterPro" id="IPR000524">
    <property type="entry name" value="Tscrpt_reg_HTH_GntR"/>
</dbReference>
<dbReference type="PROSITE" id="PS50949">
    <property type="entry name" value="HTH_GNTR"/>
    <property type="match status" value="1"/>
</dbReference>
<dbReference type="PANTHER" id="PTHR43537:SF44">
    <property type="entry name" value="GNTR FAMILY REGULATORY PROTEIN"/>
    <property type="match status" value="1"/>
</dbReference>
<feature type="domain" description="HTH gntR-type" evidence="4">
    <location>
        <begin position="18"/>
        <end position="86"/>
    </location>
</feature>
<dbReference type="SUPFAM" id="SSF46785">
    <property type="entry name" value="Winged helix' DNA-binding domain"/>
    <property type="match status" value="1"/>
</dbReference>
<organism evidence="5 6">
    <name type="scientific">Limimaricola pyoseonensis</name>
    <dbReference type="NCBI Taxonomy" id="521013"/>
    <lineage>
        <taxon>Bacteria</taxon>
        <taxon>Pseudomonadati</taxon>
        <taxon>Pseudomonadota</taxon>
        <taxon>Alphaproteobacteria</taxon>
        <taxon>Rhodobacterales</taxon>
        <taxon>Paracoccaceae</taxon>
        <taxon>Limimaricola</taxon>
    </lineage>
</organism>
<evidence type="ECO:0000259" key="4">
    <source>
        <dbReference type="PROSITE" id="PS50949"/>
    </source>
</evidence>
<dbReference type="CDD" id="cd07377">
    <property type="entry name" value="WHTH_GntR"/>
    <property type="match status" value="1"/>
</dbReference>
<dbReference type="Proteomes" id="UP000198922">
    <property type="component" value="Unassembled WGS sequence"/>
</dbReference>
<dbReference type="PRINTS" id="PR00035">
    <property type="entry name" value="HTHGNTR"/>
</dbReference>
<dbReference type="InterPro" id="IPR036390">
    <property type="entry name" value="WH_DNA-bd_sf"/>
</dbReference>
<dbReference type="InterPro" id="IPR036388">
    <property type="entry name" value="WH-like_DNA-bd_sf"/>
</dbReference>
<dbReference type="GO" id="GO:0003700">
    <property type="term" value="F:DNA-binding transcription factor activity"/>
    <property type="evidence" value="ECO:0007669"/>
    <property type="project" value="InterPro"/>
</dbReference>